<evidence type="ECO:0000313" key="1">
    <source>
        <dbReference type="EMBL" id="MDY0408947.1"/>
    </source>
</evidence>
<dbReference type="EMBL" id="JAWDIQ010000001">
    <property type="protein sequence ID" value="MDY0408947.1"/>
    <property type="molecule type" value="Genomic_DNA"/>
</dbReference>
<protein>
    <submittedName>
        <fullName evidence="1">Uncharacterized protein</fullName>
    </submittedName>
</protein>
<keyword evidence="2" id="KW-1185">Reference proteome</keyword>
<dbReference type="Gene3D" id="3.40.630.190">
    <property type="entry name" value="LCP protein"/>
    <property type="match status" value="1"/>
</dbReference>
<name>A0ABU5CRE9_9BACI</name>
<dbReference type="RefSeq" id="WP_320379648.1">
    <property type="nucleotide sequence ID" value="NZ_JAWDIQ010000001.1"/>
</dbReference>
<dbReference type="Proteomes" id="UP001275315">
    <property type="component" value="Unassembled WGS sequence"/>
</dbReference>
<evidence type="ECO:0000313" key="2">
    <source>
        <dbReference type="Proteomes" id="UP001275315"/>
    </source>
</evidence>
<accession>A0ABU5CRE9</accession>
<organism evidence="1 2">
    <name type="scientific">Paracerasibacillus soli</name>
    <dbReference type="NCBI Taxonomy" id="480284"/>
    <lineage>
        <taxon>Bacteria</taxon>
        <taxon>Bacillati</taxon>
        <taxon>Bacillota</taxon>
        <taxon>Bacilli</taxon>
        <taxon>Bacillales</taxon>
        <taxon>Bacillaceae</taxon>
        <taxon>Paracerasibacillus</taxon>
    </lineage>
</organism>
<sequence>MNKGANFTNITKFGEILNIVGGNVETDLNKDRIQALFSGYRNTRNNIKTLEIKGSGQIINRIWYYIVPTLNLIASQLKLQII</sequence>
<reference evidence="1 2" key="1">
    <citation type="submission" date="2023-10" db="EMBL/GenBank/DDBJ databases">
        <title>Virgibacillus soli CC-YMP-6 genome.</title>
        <authorList>
            <person name="Miliotis G."/>
            <person name="Sengupta P."/>
            <person name="Hameed A."/>
            <person name="Chuvochina M."/>
            <person name="Mcdonagh F."/>
            <person name="Simpson A.C."/>
            <person name="Singh N.K."/>
            <person name="Rekha P.D."/>
            <person name="Raman K."/>
            <person name="Hugenholtz P."/>
            <person name="Venkateswaran K."/>
        </authorList>
    </citation>
    <scope>NUCLEOTIDE SEQUENCE [LARGE SCALE GENOMIC DNA]</scope>
    <source>
        <strain evidence="1 2">CC-YMP-6</strain>
    </source>
</reference>
<comment type="caution">
    <text evidence="1">The sequence shown here is derived from an EMBL/GenBank/DDBJ whole genome shotgun (WGS) entry which is preliminary data.</text>
</comment>
<proteinExistence type="predicted"/>
<gene>
    <name evidence="1" type="ORF">RWD45_10770</name>
</gene>